<dbReference type="AlphaFoldDB" id="A0A085BL70"/>
<sequence>MKQPIIKEANRYLDSLGCLSYAIFECKEDLSTSEILCYLAEIYRFRTPSEYNKESDKWLNQIFGPLKISKLSLDDFSFISFSKINSKIQSYMEMPDWGVDLAIFKKNWDEVCKLIEKENLLDSKFYYINIDEIGRENLKENHPQVQFYTYFIGLFAIDKKSQRLFVIDLSED</sequence>
<accession>A0A085BL70</accession>
<dbReference type="EMBL" id="JPLY01000001">
    <property type="protein sequence ID" value="KFC23215.1"/>
    <property type="molecule type" value="Genomic_DNA"/>
</dbReference>
<protein>
    <submittedName>
        <fullName evidence="1">Uncharacterized protein</fullName>
    </submittedName>
</protein>
<keyword evidence="2" id="KW-1185">Reference proteome</keyword>
<proteinExistence type="predicted"/>
<dbReference type="RefSeq" id="WP_034972943.1">
    <property type="nucleotide sequence ID" value="NZ_FOFI01000002.1"/>
</dbReference>
<organism evidence="1 2">
    <name type="scientific">Epilithonimonas lactis</name>
    <dbReference type="NCBI Taxonomy" id="421072"/>
    <lineage>
        <taxon>Bacteria</taxon>
        <taxon>Pseudomonadati</taxon>
        <taxon>Bacteroidota</taxon>
        <taxon>Flavobacteriia</taxon>
        <taxon>Flavobacteriales</taxon>
        <taxon>Weeksellaceae</taxon>
        <taxon>Chryseobacterium group</taxon>
        <taxon>Epilithonimonas</taxon>
    </lineage>
</organism>
<gene>
    <name evidence="1" type="ORF">IO89_01055</name>
</gene>
<dbReference type="STRING" id="421072.SAMN04488097_1166"/>
<evidence type="ECO:0000313" key="2">
    <source>
        <dbReference type="Proteomes" id="UP000028623"/>
    </source>
</evidence>
<evidence type="ECO:0000313" key="1">
    <source>
        <dbReference type="EMBL" id="KFC23215.1"/>
    </source>
</evidence>
<name>A0A085BL70_9FLAO</name>
<comment type="caution">
    <text evidence="1">The sequence shown here is derived from an EMBL/GenBank/DDBJ whole genome shotgun (WGS) entry which is preliminary data.</text>
</comment>
<dbReference type="Proteomes" id="UP000028623">
    <property type="component" value="Unassembled WGS sequence"/>
</dbReference>
<reference evidence="1 2" key="1">
    <citation type="submission" date="2014-07" db="EMBL/GenBank/DDBJ databases">
        <title>Epilithonimonas lactis LMG 22401 Genome.</title>
        <authorList>
            <person name="Pipes S.E."/>
            <person name="Stropko S.J."/>
        </authorList>
    </citation>
    <scope>NUCLEOTIDE SEQUENCE [LARGE SCALE GENOMIC DNA]</scope>
    <source>
        <strain evidence="1 2">LMG 24401</strain>
    </source>
</reference>